<feature type="domain" description="Aldehyde dehydrogenase" evidence="7">
    <location>
        <begin position="20"/>
        <end position="483"/>
    </location>
</feature>
<evidence type="ECO:0000259" key="7">
    <source>
        <dbReference type="Pfam" id="PF00171"/>
    </source>
</evidence>
<accession>A0A3D8QJF5</accession>
<keyword evidence="2 6" id="KW-0560">Oxidoreductase</keyword>
<dbReference type="InterPro" id="IPR016163">
    <property type="entry name" value="Ald_DH_C"/>
</dbReference>
<dbReference type="EC" id="1.2.1.3" evidence="3"/>
<organism evidence="8 9">
    <name type="scientific">Coleophoma cylindrospora</name>
    <dbReference type="NCBI Taxonomy" id="1849047"/>
    <lineage>
        <taxon>Eukaryota</taxon>
        <taxon>Fungi</taxon>
        <taxon>Dikarya</taxon>
        <taxon>Ascomycota</taxon>
        <taxon>Pezizomycotina</taxon>
        <taxon>Leotiomycetes</taxon>
        <taxon>Helotiales</taxon>
        <taxon>Dermateaceae</taxon>
        <taxon>Coleophoma</taxon>
    </lineage>
</organism>
<dbReference type="SUPFAM" id="SSF53720">
    <property type="entry name" value="ALDH-like"/>
    <property type="match status" value="1"/>
</dbReference>
<evidence type="ECO:0000256" key="3">
    <source>
        <dbReference type="ARBA" id="ARBA00024226"/>
    </source>
</evidence>
<dbReference type="PROSITE" id="PS00687">
    <property type="entry name" value="ALDEHYDE_DEHYDR_GLU"/>
    <property type="match status" value="1"/>
</dbReference>
<evidence type="ECO:0000256" key="6">
    <source>
        <dbReference type="RuleBase" id="RU003345"/>
    </source>
</evidence>
<feature type="active site" evidence="5">
    <location>
        <position position="258"/>
    </location>
</feature>
<proteinExistence type="inferred from homology"/>
<dbReference type="InterPro" id="IPR015590">
    <property type="entry name" value="Aldehyde_DH_dom"/>
</dbReference>
<reference evidence="8 9" key="1">
    <citation type="journal article" date="2018" name="IMA Fungus">
        <title>IMA Genome-F 9: Draft genome sequence of Annulohypoxylon stygium, Aspergillus mulundensis, Berkeleyomyces basicola (syn. Thielaviopsis basicola), Ceratocystis smalleyi, two Cercospora beticola strains, Coleophoma cylindrospora, Fusarium fracticaudum, Phialophora cf. hyalina, and Morchella septimelata.</title>
        <authorList>
            <person name="Wingfield B.D."/>
            <person name="Bills G.F."/>
            <person name="Dong Y."/>
            <person name="Huang W."/>
            <person name="Nel W.J."/>
            <person name="Swalarsk-Parry B.S."/>
            <person name="Vaghefi N."/>
            <person name="Wilken P.M."/>
            <person name="An Z."/>
            <person name="de Beer Z.W."/>
            <person name="De Vos L."/>
            <person name="Chen L."/>
            <person name="Duong T.A."/>
            <person name="Gao Y."/>
            <person name="Hammerbacher A."/>
            <person name="Kikkert J.R."/>
            <person name="Li Y."/>
            <person name="Li H."/>
            <person name="Li K."/>
            <person name="Li Q."/>
            <person name="Liu X."/>
            <person name="Ma X."/>
            <person name="Naidoo K."/>
            <person name="Pethybridge S.J."/>
            <person name="Sun J."/>
            <person name="Steenkamp E.T."/>
            <person name="van der Nest M.A."/>
            <person name="van Wyk S."/>
            <person name="Wingfield M.J."/>
            <person name="Xiong C."/>
            <person name="Yue Q."/>
            <person name="Zhang X."/>
        </authorList>
    </citation>
    <scope>NUCLEOTIDE SEQUENCE [LARGE SCALE GENOMIC DNA]</scope>
    <source>
        <strain evidence="8 9">BP6252</strain>
    </source>
</reference>
<dbReference type="InterPro" id="IPR016162">
    <property type="entry name" value="Ald_DH_N"/>
</dbReference>
<dbReference type="InterPro" id="IPR029510">
    <property type="entry name" value="Ald_DH_CS_GLU"/>
</dbReference>
<dbReference type="Proteomes" id="UP000256645">
    <property type="component" value="Unassembled WGS sequence"/>
</dbReference>
<evidence type="ECO:0000256" key="4">
    <source>
        <dbReference type="ARBA" id="ARBA00049194"/>
    </source>
</evidence>
<dbReference type="OrthoDB" id="310895at2759"/>
<name>A0A3D8QJF5_9HELO</name>
<dbReference type="FunFam" id="3.40.309.10:FF:000012">
    <property type="entry name" value="Betaine aldehyde dehydrogenase"/>
    <property type="match status" value="1"/>
</dbReference>
<evidence type="ECO:0000256" key="2">
    <source>
        <dbReference type="ARBA" id="ARBA00023002"/>
    </source>
</evidence>
<dbReference type="Pfam" id="PF00171">
    <property type="entry name" value="Aldedh"/>
    <property type="match status" value="1"/>
</dbReference>
<dbReference type="Gene3D" id="3.40.605.10">
    <property type="entry name" value="Aldehyde Dehydrogenase, Chain A, domain 1"/>
    <property type="match status" value="1"/>
</dbReference>
<comment type="catalytic activity">
    <reaction evidence="4">
        <text>an aldehyde + NAD(+) + H2O = a carboxylate + NADH + 2 H(+)</text>
        <dbReference type="Rhea" id="RHEA:16185"/>
        <dbReference type="ChEBI" id="CHEBI:15377"/>
        <dbReference type="ChEBI" id="CHEBI:15378"/>
        <dbReference type="ChEBI" id="CHEBI:17478"/>
        <dbReference type="ChEBI" id="CHEBI:29067"/>
        <dbReference type="ChEBI" id="CHEBI:57540"/>
        <dbReference type="ChEBI" id="CHEBI:57945"/>
        <dbReference type="EC" id="1.2.1.3"/>
    </reaction>
</comment>
<comment type="caution">
    <text evidence="8">The sequence shown here is derived from an EMBL/GenBank/DDBJ whole genome shotgun (WGS) entry which is preliminary data.</text>
</comment>
<evidence type="ECO:0000256" key="5">
    <source>
        <dbReference type="PROSITE-ProRule" id="PRU10007"/>
    </source>
</evidence>
<dbReference type="Gene3D" id="3.40.309.10">
    <property type="entry name" value="Aldehyde Dehydrogenase, Chain A, domain 2"/>
    <property type="match status" value="1"/>
</dbReference>
<evidence type="ECO:0000256" key="1">
    <source>
        <dbReference type="ARBA" id="ARBA00009986"/>
    </source>
</evidence>
<dbReference type="STRING" id="1849047.A0A3D8QJF5"/>
<dbReference type="EMBL" id="PDLM01000014">
    <property type="protein sequence ID" value="RDW61956.1"/>
    <property type="molecule type" value="Genomic_DNA"/>
</dbReference>
<gene>
    <name evidence="8" type="ORF">BP6252_11389</name>
</gene>
<dbReference type="InterPro" id="IPR016160">
    <property type="entry name" value="Ald_DH_CS_CYS"/>
</dbReference>
<dbReference type="GO" id="GO:0004029">
    <property type="term" value="F:aldehyde dehydrogenase (NAD+) activity"/>
    <property type="evidence" value="ECO:0007669"/>
    <property type="project" value="UniProtKB-EC"/>
</dbReference>
<dbReference type="FunFam" id="3.40.605.10:FF:000001">
    <property type="entry name" value="Aldehyde dehydrogenase 1"/>
    <property type="match status" value="1"/>
</dbReference>
<comment type="similarity">
    <text evidence="1 6">Belongs to the aldehyde dehydrogenase family.</text>
</comment>
<protein>
    <recommendedName>
        <fullName evidence="3">aldehyde dehydrogenase (NAD(+))</fullName>
        <ecNumber evidence="3">1.2.1.3</ecNumber>
    </recommendedName>
</protein>
<keyword evidence="9" id="KW-1185">Reference proteome</keyword>
<dbReference type="InterPro" id="IPR016161">
    <property type="entry name" value="Ald_DH/histidinol_DH"/>
</dbReference>
<dbReference type="AlphaFoldDB" id="A0A3D8QJF5"/>
<sequence length="623" mass="67601">MASTLLDSIETRLFINNEYVAAKSKETITVVNPFDDSVISAEVHVAGEEDVNDAVKAARAAFKTGLWSTYTGAQRAAYMHKLADLIEKNAVELATLDTISMGAPVGVLAGFIIPHVASVFRYYAGWADKIQGESFGAEDGEYKIVRKEPLGVCAGIAPWNVPMLYIGWKIAAALAAGNTYIFKASEKAPLSALAIGKLVVEAGFPPGVLQFITGGPITGSLLASHMDIAKISFTGSTAVGKIIQSLATNSNMKRVTLELGGKSPAVVFADADFENAVGSTADGFLVNSGQVCVAPSRLYIQEAIAPAFIEAVKSRFQALTSTLGSDPRNMTTSHGPMADKKQFDRVMSYINIGKRDGDPLIGGTRKGDKGYFIEPTIFLDPDHNNPSYKEEIFGPVLNIVTFKTEEEAIALANDTNTGLSAAIYTNDLNRALRVSAQIESGTVSINKPHFPNVQVPFGGFKQSGSGQELGQYGLESFLQTKTVIIKYHDIATESLNRAQRLGLRPLKWTMDLDTLSLIDPKIRNSHKSVSQKDMTLSCMPKSGVNQSFTARFFCFVLNSTLAVSTIPTNCISIMVENINFEAKRKLLLNILWESDPFSKEPSDYLVNILYDIAFYHEEVNTPQ</sequence>
<evidence type="ECO:0000313" key="8">
    <source>
        <dbReference type="EMBL" id="RDW61956.1"/>
    </source>
</evidence>
<dbReference type="PANTHER" id="PTHR11699">
    <property type="entry name" value="ALDEHYDE DEHYDROGENASE-RELATED"/>
    <property type="match status" value="1"/>
</dbReference>
<dbReference type="PROSITE" id="PS00070">
    <property type="entry name" value="ALDEHYDE_DEHYDR_CYS"/>
    <property type="match status" value="1"/>
</dbReference>
<evidence type="ECO:0000313" key="9">
    <source>
        <dbReference type="Proteomes" id="UP000256645"/>
    </source>
</evidence>